<dbReference type="Gene3D" id="1.10.4030.10">
    <property type="entry name" value="Porin chaperone SurA, peptide-binding domain"/>
    <property type="match status" value="1"/>
</dbReference>
<dbReference type="Proteomes" id="UP000238701">
    <property type="component" value="Unassembled WGS sequence"/>
</dbReference>
<reference evidence="4" key="1">
    <citation type="submission" date="2018-02" db="EMBL/GenBank/DDBJ databases">
        <authorList>
            <person name="Hausmann B."/>
        </authorList>
    </citation>
    <scope>NUCLEOTIDE SEQUENCE [LARGE SCALE GENOMIC DNA]</scope>
    <source>
        <strain evidence="4">Peat soil MAG SbA1</strain>
    </source>
</reference>
<feature type="chain" id="PRO_5015701169" description="PpiC domain-containing protein" evidence="2">
    <location>
        <begin position="31"/>
        <end position="236"/>
    </location>
</feature>
<keyword evidence="1 2" id="KW-0732">Signal</keyword>
<feature type="signal peptide" evidence="2">
    <location>
        <begin position="1"/>
        <end position="30"/>
    </location>
</feature>
<dbReference type="InterPro" id="IPR027304">
    <property type="entry name" value="Trigger_fact/SurA_dom_sf"/>
</dbReference>
<protein>
    <recommendedName>
        <fullName evidence="5">PpiC domain-containing protein</fullName>
    </recommendedName>
</protein>
<name>A0A2U3KEA2_9BACT</name>
<dbReference type="Pfam" id="PF13624">
    <property type="entry name" value="SurA_N_3"/>
    <property type="match status" value="1"/>
</dbReference>
<dbReference type="PANTHER" id="PTHR47637">
    <property type="entry name" value="CHAPERONE SURA"/>
    <property type="match status" value="1"/>
</dbReference>
<evidence type="ECO:0000313" key="4">
    <source>
        <dbReference type="Proteomes" id="UP000238701"/>
    </source>
</evidence>
<dbReference type="PANTHER" id="PTHR47637:SF1">
    <property type="entry name" value="CHAPERONE SURA"/>
    <property type="match status" value="1"/>
</dbReference>
<sequence length="236" mass="26231">MTGIFTKNRVTIAALAVLLAAFSGSKTAQAEVVDRIVATVNRHVILQSDWDEALRYEALLNGRALSEFTDEDRRAVLDRLIDQELLSEQMKSAYFQHASESEAAARVDEARKQYPEAATDEGWQSLLAGFRLTGKDLIAHVQQQMDLMRLVDAHLRPTVQIDSKSIEAYYREKFVPQLKQSGAGEVPLADVAAKIRELLTQEKVSELLVSWLQTLRSESKVSMPGVTESGGEGVQE</sequence>
<proteinExistence type="predicted"/>
<evidence type="ECO:0008006" key="5">
    <source>
        <dbReference type="Google" id="ProtNLM"/>
    </source>
</evidence>
<organism evidence="3 4">
    <name type="scientific">Candidatus Sulfotelmatobacter kueseliae</name>
    <dbReference type="NCBI Taxonomy" id="2042962"/>
    <lineage>
        <taxon>Bacteria</taxon>
        <taxon>Pseudomonadati</taxon>
        <taxon>Acidobacteriota</taxon>
        <taxon>Terriglobia</taxon>
        <taxon>Terriglobales</taxon>
        <taxon>Candidatus Korobacteraceae</taxon>
        <taxon>Candidatus Sulfotelmatobacter</taxon>
    </lineage>
</organism>
<dbReference type="OrthoDB" id="122377at2"/>
<dbReference type="AlphaFoldDB" id="A0A2U3KEA2"/>
<accession>A0A2U3KEA2</accession>
<evidence type="ECO:0000313" key="3">
    <source>
        <dbReference type="EMBL" id="SPF37877.1"/>
    </source>
</evidence>
<evidence type="ECO:0000256" key="1">
    <source>
        <dbReference type="ARBA" id="ARBA00022729"/>
    </source>
</evidence>
<evidence type="ECO:0000256" key="2">
    <source>
        <dbReference type="SAM" id="SignalP"/>
    </source>
</evidence>
<gene>
    <name evidence="3" type="ORF">SBA1_190009</name>
</gene>
<dbReference type="EMBL" id="OMOD01000101">
    <property type="protein sequence ID" value="SPF37877.1"/>
    <property type="molecule type" value="Genomic_DNA"/>
</dbReference>
<dbReference type="InterPro" id="IPR050280">
    <property type="entry name" value="OMP_Chaperone_SurA"/>
</dbReference>
<dbReference type="SUPFAM" id="SSF109998">
    <property type="entry name" value="Triger factor/SurA peptide-binding domain-like"/>
    <property type="match status" value="1"/>
</dbReference>